<dbReference type="STRING" id="261392.SAMN02745149_02251"/>
<accession>A0A1T4NGH6</accession>
<gene>
    <name evidence="1" type="ORF">SAMN02745149_02251</name>
</gene>
<dbReference type="InterPro" id="IPR036388">
    <property type="entry name" value="WH-like_DNA-bd_sf"/>
</dbReference>
<dbReference type="InterPro" id="IPR002514">
    <property type="entry name" value="Transposase_8"/>
</dbReference>
<protein>
    <submittedName>
        <fullName evidence="1">Transposase and inactivated derivatives</fullName>
    </submittedName>
</protein>
<dbReference type="GO" id="GO:0006313">
    <property type="term" value="P:DNA transposition"/>
    <property type="evidence" value="ECO:0007669"/>
    <property type="project" value="InterPro"/>
</dbReference>
<dbReference type="EMBL" id="FUWG01000031">
    <property type="protein sequence ID" value="SJZ78117.1"/>
    <property type="molecule type" value="Genomic_DNA"/>
</dbReference>
<dbReference type="SUPFAM" id="SSF48295">
    <property type="entry name" value="TrpR-like"/>
    <property type="match status" value="1"/>
</dbReference>
<dbReference type="Pfam" id="PF01527">
    <property type="entry name" value="HTH_Tnp_1"/>
    <property type="match status" value="1"/>
</dbReference>
<dbReference type="GeneID" id="78317515"/>
<dbReference type="GO" id="GO:0004803">
    <property type="term" value="F:transposase activity"/>
    <property type="evidence" value="ECO:0007669"/>
    <property type="project" value="InterPro"/>
</dbReference>
<dbReference type="Proteomes" id="UP000190423">
    <property type="component" value="Unassembled WGS sequence"/>
</dbReference>
<dbReference type="RefSeq" id="WP_078934121.1">
    <property type="nucleotide sequence ID" value="NZ_FUWG01000031.1"/>
</dbReference>
<dbReference type="InterPro" id="IPR010921">
    <property type="entry name" value="Trp_repressor/repl_initiator"/>
</dbReference>
<organism evidence="1 2">
    <name type="scientific">Treponema porcinum</name>
    <dbReference type="NCBI Taxonomy" id="261392"/>
    <lineage>
        <taxon>Bacteria</taxon>
        <taxon>Pseudomonadati</taxon>
        <taxon>Spirochaetota</taxon>
        <taxon>Spirochaetia</taxon>
        <taxon>Spirochaetales</taxon>
        <taxon>Treponemataceae</taxon>
        <taxon>Treponema</taxon>
    </lineage>
</organism>
<dbReference type="AlphaFoldDB" id="A0A1T4NGH6"/>
<dbReference type="OrthoDB" id="291972at2"/>
<proteinExistence type="predicted"/>
<reference evidence="1 2" key="1">
    <citation type="submission" date="2017-02" db="EMBL/GenBank/DDBJ databases">
        <authorList>
            <person name="Peterson S.W."/>
        </authorList>
    </citation>
    <scope>NUCLEOTIDE SEQUENCE [LARGE SCALE GENOMIC DNA]</scope>
    <source>
        <strain evidence="1 2">ATCC BAA-908</strain>
    </source>
</reference>
<keyword evidence="2" id="KW-1185">Reference proteome</keyword>
<evidence type="ECO:0000313" key="1">
    <source>
        <dbReference type="EMBL" id="SJZ78117.1"/>
    </source>
</evidence>
<dbReference type="Gene3D" id="1.10.10.10">
    <property type="entry name" value="Winged helix-like DNA-binding domain superfamily/Winged helix DNA-binding domain"/>
    <property type="match status" value="1"/>
</dbReference>
<dbReference type="GO" id="GO:0043565">
    <property type="term" value="F:sequence-specific DNA binding"/>
    <property type="evidence" value="ECO:0007669"/>
    <property type="project" value="InterPro"/>
</dbReference>
<name>A0A1T4NGH6_TREPO</name>
<evidence type="ECO:0000313" key="2">
    <source>
        <dbReference type="Proteomes" id="UP000190423"/>
    </source>
</evidence>
<sequence>MAKKRQTFSKEFKAKVALEALREESTIQEIAVKYGVHPNQISQWKAQAIAGMADLFERPNKKSEEVRRQEEKESEYLKTIGEQKIELDYLKKKYRQLYGIEPPSWIK</sequence>